<organism evidence="2 3">
    <name type="scientific">Cupriavidus pauculus</name>
    <dbReference type="NCBI Taxonomy" id="82633"/>
    <lineage>
        <taxon>Bacteria</taxon>
        <taxon>Pseudomonadati</taxon>
        <taxon>Pseudomonadota</taxon>
        <taxon>Betaproteobacteria</taxon>
        <taxon>Burkholderiales</taxon>
        <taxon>Burkholderiaceae</taxon>
        <taxon>Cupriavidus</taxon>
    </lineage>
</organism>
<keyword evidence="1" id="KW-0472">Membrane</keyword>
<feature type="transmembrane region" description="Helical" evidence="1">
    <location>
        <begin position="45"/>
        <end position="62"/>
    </location>
</feature>
<dbReference type="AlphaFoldDB" id="A0A3G8GZV3"/>
<feature type="transmembrane region" description="Helical" evidence="1">
    <location>
        <begin position="74"/>
        <end position="96"/>
    </location>
</feature>
<accession>A0A3G8GZV3</accession>
<protein>
    <submittedName>
        <fullName evidence="2">Uncharacterized protein</fullName>
    </submittedName>
</protein>
<sequence length="106" mass="11042">MSLISPNDVVAASLAAAGACAVCSIPSNFLRRFPLWAFRTYGRGALLLPLLASLVGVLLARVAMAGQINTDGGLALVAAAAFLALVLASAVLRFWLGDYRNPSREP</sequence>
<gene>
    <name evidence="2" type="ORF">EHF44_09730</name>
</gene>
<evidence type="ECO:0000313" key="3">
    <source>
        <dbReference type="Proteomes" id="UP000270411"/>
    </source>
</evidence>
<dbReference type="Proteomes" id="UP000270411">
    <property type="component" value="Chromosome 1"/>
</dbReference>
<keyword evidence="1" id="KW-0812">Transmembrane</keyword>
<evidence type="ECO:0000313" key="2">
    <source>
        <dbReference type="EMBL" id="AZG13704.1"/>
    </source>
</evidence>
<dbReference type="EMBL" id="CP033969">
    <property type="protein sequence ID" value="AZG13704.1"/>
    <property type="molecule type" value="Genomic_DNA"/>
</dbReference>
<proteinExistence type="predicted"/>
<dbReference type="KEGG" id="cpau:EHF44_09730"/>
<reference evidence="3" key="1">
    <citation type="submission" date="2018-11" db="EMBL/GenBank/DDBJ databases">
        <title>FDA dAtabase for Regulatory Grade micrObial Sequences (FDA-ARGOS): Supporting development and validation of Infectious Disease Dx tests.</title>
        <authorList>
            <person name="Goldberg B."/>
            <person name="Campos J."/>
            <person name="Tallon L."/>
            <person name="Sadzewicz L."/>
            <person name="Zhao X."/>
            <person name="Vavikolanu K."/>
            <person name="Mehta A."/>
            <person name="Aluvathingal J."/>
            <person name="Nadendla S."/>
            <person name="Geyer C."/>
            <person name="Nandy P."/>
            <person name="Yan Y."/>
            <person name="Sichtig H."/>
        </authorList>
    </citation>
    <scope>NUCLEOTIDE SEQUENCE [LARGE SCALE GENOMIC DNA]</scope>
    <source>
        <strain evidence="3">FDAARGOS_614</strain>
    </source>
</reference>
<keyword evidence="1" id="KW-1133">Transmembrane helix</keyword>
<name>A0A3G8GZV3_9BURK</name>
<dbReference type="RefSeq" id="WP_124683556.1">
    <property type="nucleotide sequence ID" value="NZ_CP033969.1"/>
</dbReference>
<evidence type="ECO:0000256" key="1">
    <source>
        <dbReference type="SAM" id="Phobius"/>
    </source>
</evidence>